<dbReference type="GO" id="GO:0016818">
    <property type="term" value="F:hydrolase activity, acting on acid anhydrides, in phosphorus-containing anhydrides"/>
    <property type="evidence" value="ECO:0007669"/>
    <property type="project" value="InterPro"/>
</dbReference>
<keyword evidence="6" id="KW-0464">Manganese</keyword>
<sequence>MEPRDASTLVLLRDGDGEVGGLEVYLLRRSLGMAFAGGFCVFPGGGVDPRDFDHEIGWVGPSPAEWGEALGTSAAHGRALVCAALRETFEESGVLLAGPSRDTVVADTTGEDWEADRRRLEARELAFTDFLDRRGLRLRTDLLAWWGSWVTPVFEPKRYDTRFFVAQIPAGQVTRDVSSESDQVVWMRVREVVDAVDAGALEMLPPTYATCLELYEFRTAEEALAAADARDRSPVLPHMQMDEDGGYLRLPHRLVALGERVAARRAAAR</sequence>
<proteinExistence type="predicted"/>
<name>A0A6J4M9W6_9ACTN</name>
<dbReference type="InterPro" id="IPR000086">
    <property type="entry name" value="NUDIX_hydrolase_dom"/>
</dbReference>
<keyword evidence="5" id="KW-0460">Magnesium</keyword>
<dbReference type="AlphaFoldDB" id="A0A6J4M9W6"/>
<dbReference type="InterPro" id="IPR039121">
    <property type="entry name" value="NUDT19"/>
</dbReference>
<keyword evidence="4" id="KW-0378">Hydrolase</keyword>
<reference evidence="8" key="1">
    <citation type="submission" date="2020-02" db="EMBL/GenBank/DDBJ databases">
        <authorList>
            <person name="Meier V. D."/>
        </authorList>
    </citation>
    <scope>NUCLEOTIDE SEQUENCE</scope>
    <source>
        <strain evidence="8">AVDCRST_MAG34</strain>
    </source>
</reference>
<evidence type="ECO:0000256" key="1">
    <source>
        <dbReference type="ARBA" id="ARBA00001936"/>
    </source>
</evidence>
<evidence type="ECO:0000259" key="7">
    <source>
        <dbReference type="PROSITE" id="PS51462"/>
    </source>
</evidence>
<evidence type="ECO:0000256" key="6">
    <source>
        <dbReference type="ARBA" id="ARBA00023211"/>
    </source>
</evidence>
<comment type="cofactor">
    <cofactor evidence="2">
        <name>Mg(2+)</name>
        <dbReference type="ChEBI" id="CHEBI:18420"/>
    </cofactor>
</comment>
<dbReference type="InterPro" id="IPR015797">
    <property type="entry name" value="NUDIX_hydrolase-like_dom_sf"/>
</dbReference>
<gene>
    <name evidence="8" type="ORF">AVDCRST_MAG34-1928</name>
</gene>
<comment type="cofactor">
    <cofactor evidence="1">
        <name>Mn(2+)</name>
        <dbReference type="ChEBI" id="CHEBI:29035"/>
    </cofactor>
</comment>
<dbReference type="PANTHER" id="PTHR12318">
    <property type="entry name" value="TESTOSTERONE-REGULATED PROTEIN RP2"/>
    <property type="match status" value="1"/>
</dbReference>
<evidence type="ECO:0000256" key="5">
    <source>
        <dbReference type="ARBA" id="ARBA00022842"/>
    </source>
</evidence>
<dbReference type="SUPFAM" id="SSF55811">
    <property type="entry name" value="Nudix"/>
    <property type="match status" value="1"/>
</dbReference>
<dbReference type="PANTHER" id="PTHR12318:SF0">
    <property type="entry name" value="ACYL-COENZYME A DIPHOSPHATASE NUDT19"/>
    <property type="match status" value="1"/>
</dbReference>
<dbReference type="EMBL" id="CADCUI010000044">
    <property type="protein sequence ID" value="CAA9353693.1"/>
    <property type="molecule type" value="Genomic_DNA"/>
</dbReference>
<accession>A0A6J4M9W6</accession>
<dbReference type="Gene3D" id="3.90.79.10">
    <property type="entry name" value="Nucleoside Triphosphate Pyrophosphohydrolase"/>
    <property type="match status" value="1"/>
</dbReference>
<evidence type="ECO:0000256" key="4">
    <source>
        <dbReference type="ARBA" id="ARBA00022801"/>
    </source>
</evidence>
<dbReference type="GO" id="GO:0046872">
    <property type="term" value="F:metal ion binding"/>
    <property type="evidence" value="ECO:0007669"/>
    <property type="project" value="UniProtKB-KW"/>
</dbReference>
<organism evidence="8">
    <name type="scientific">uncultured Nocardioidaceae bacterium</name>
    <dbReference type="NCBI Taxonomy" id="253824"/>
    <lineage>
        <taxon>Bacteria</taxon>
        <taxon>Bacillati</taxon>
        <taxon>Actinomycetota</taxon>
        <taxon>Actinomycetes</taxon>
        <taxon>Propionibacteriales</taxon>
        <taxon>Nocardioidaceae</taxon>
        <taxon>environmental samples</taxon>
    </lineage>
</organism>
<evidence type="ECO:0000313" key="8">
    <source>
        <dbReference type="EMBL" id="CAA9353693.1"/>
    </source>
</evidence>
<dbReference type="PROSITE" id="PS51462">
    <property type="entry name" value="NUDIX"/>
    <property type="match status" value="1"/>
</dbReference>
<protein>
    <recommendedName>
        <fullName evidence="7">Nudix hydrolase domain-containing protein</fullName>
    </recommendedName>
</protein>
<evidence type="ECO:0000256" key="2">
    <source>
        <dbReference type="ARBA" id="ARBA00001946"/>
    </source>
</evidence>
<dbReference type="CDD" id="cd18870">
    <property type="entry name" value="NUDIX_AcylCoAdiphos_Nudt19"/>
    <property type="match status" value="1"/>
</dbReference>
<keyword evidence="3" id="KW-0479">Metal-binding</keyword>
<feature type="domain" description="Nudix hydrolase" evidence="7">
    <location>
        <begin position="3"/>
        <end position="209"/>
    </location>
</feature>
<evidence type="ECO:0000256" key="3">
    <source>
        <dbReference type="ARBA" id="ARBA00022723"/>
    </source>
</evidence>